<proteinExistence type="predicted"/>
<organism evidence="1">
    <name type="scientific">Amphimedon queenslandica</name>
    <name type="common">Sponge</name>
    <dbReference type="NCBI Taxonomy" id="400682"/>
    <lineage>
        <taxon>Eukaryota</taxon>
        <taxon>Metazoa</taxon>
        <taxon>Porifera</taxon>
        <taxon>Demospongiae</taxon>
        <taxon>Heteroscleromorpha</taxon>
        <taxon>Haplosclerida</taxon>
        <taxon>Niphatidae</taxon>
        <taxon>Amphimedon</taxon>
    </lineage>
</organism>
<dbReference type="InParanoid" id="A0A1X7SU04"/>
<protein>
    <submittedName>
        <fullName evidence="1">Uncharacterized protein</fullName>
    </submittedName>
</protein>
<sequence length="76" mass="8852">MYSWELPTKTQKNETIKFRDSSYPLSTGTYCNNSYFTASKSDLKPFRDTRIPIYVNYRDGSSVAKDSQYICGFCKH</sequence>
<accession>A0A1X7SU04</accession>
<dbReference type="EnsemblMetazoa" id="Aqu2.1.05571_001">
    <property type="protein sequence ID" value="Aqu2.1.05571_001"/>
    <property type="gene ID" value="Aqu2.1.05571"/>
</dbReference>
<reference evidence="1" key="1">
    <citation type="submission" date="2017-05" db="UniProtKB">
        <authorList>
            <consortium name="EnsemblMetazoa"/>
        </authorList>
    </citation>
    <scope>IDENTIFICATION</scope>
</reference>
<evidence type="ECO:0000313" key="1">
    <source>
        <dbReference type="EnsemblMetazoa" id="Aqu2.1.05571_001"/>
    </source>
</evidence>
<name>A0A1X7SU04_AMPQE</name>
<dbReference type="AlphaFoldDB" id="A0A1X7SU04"/>